<dbReference type="CDD" id="cd09272">
    <property type="entry name" value="RNase_HI_RT_Ty1"/>
    <property type="match status" value="1"/>
</dbReference>
<dbReference type="GeneID" id="81594675"/>
<dbReference type="AlphaFoldDB" id="A0AAD6CCJ3"/>
<keyword evidence="2" id="KW-1185">Reference proteome</keyword>
<accession>A0AAD6CCJ3</accession>
<dbReference type="PANTHER" id="PTHR11439:SF483">
    <property type="entry name" value="PEPTIDE SYNTHASE GLIP-LIKE, PUTATIVE (AFU_ORTHOLOGUE AFUA_3G12920)-RELATED"/>
    <property type="match status" value="1"/>
</dbReference>
<reference evidence="1" key="2">
    <citation type="journal article" date="2023" name="IMA Fungus">
        <title>Comparative genomic study of the Penicillium genus elucidates a diverse pangenome and 15 lateral gene transfer events.</title>
        <authorList>
            <person name="Petersen C."/>
            <person name="Sorensen T."/>
            <person name="Nielsen M.R."/>
            <person name="Sondergaard T.E."/>
            <person name="Sorensen J.L."/>
            <person name="Fitzpatrick D.A."/>
            <person name="Frisvad J.C."/>
            <person name="Nielsen K.L."/>
        </authorList>
    </citation>
    <scope>NUCLEOTIDE SEQUENCE</scope>
    <source>
        <strain evidence="1">IBT 16125</strain>
    </source>
</reference>
<protein>
    <recommendedName>
        <fullName evidence="3">Reverse transcriptase Ty1/copia-type domain-containing protein</fullName>
    </recommendedName>
</protein>
<evidence type="ECO:0000313" key="1">
    <source>
        <dbReference type="EMBL" id="KAJ5459497.1"/>
    </source>
</evidence>
<dbReference type="RefSeq" id="XP_056768539.1">
    <property type="nucleotide sequence ID" value="XM_056904432.1"/>
</dbReference>
<comment type="caution">
    <text evidence="1">The sequence shown here is derived from an EMBL/GenBank/DDBJ whole genome shotgun (WGS) entry which is preliminary data.</text>
</comment>
<sequence>MLLAGGPISWRSHLQTSVALSSNEAKYPAASDAAREVEWLARLVADMGLYATDATPITFYMDNKGANDLVRTSFVSRRSKYIDIRYHYVRDIAARGIINPTPIGTRDMAVDGFTKPLAEVPFKRFRSQIGVL</sequence>
<organism evidence="1 2">
    <name type="scientific">Penicillium daleae</name>
    <dbReference type="NCBI Taxonomy" id="63821"/>
    <lineage>
        <taxon>Eukaryota</taxon>
        <taxon>Fungi</taxon>
        <taxon>Dikarya</taxon>
        <taxon>Ascomycota</taxon>
        <taxon>Pezizomycotina</taxon>
        <taxon>Eurotiomycetes</taxon>
        <taxon>Eurotiomycetidae</taxon>
        <taxon>Eurotiales</taxon>
        <taxon>Aspergillaceae</taxon>
        <taxon>Penicillium</taxon>
    </lineage>
</organism>
<evidence type="ECO:0008006" key="3">
    <source>
        <dbReference type="Google" id="ProtNLM"/>
    </source>
</evidence>
<gene>
    <name evidence="1" type="ORF">N7458_001049</name>
</gene>
<dbReference type="PANTHER" id="PTHR11439">
    <property type="entry name" value="GAG-POL-RELATED RETROTRANSPOSON"/>
    <property type="match status" value="1"/>
</dbReference>
<name>A0AAD6CCJ3_9EURO</name>
<reference evidence="1" key="1">
    <citation type="submission" date="2022-12" db="EMBL/GenBank/DDBJ databases">
        <authorList>
            <person name="Petersen C."/>
        </authorList>
    </citation>
    <scope>NUCLEOTIDE SEQUENCE</scope>
    <source>
        <strain evidence="1">IBT 16125</strain>
    </source>
</reference>
<proteinExistence type="predicted"/>
<dbReference type="Proteomes" id="UP001213681">
    <property type="component" value="Unassembled WGS sequence"/>
</dbReference>
<evidence type="ECO:0000313" key="2">
    <source>
        <dbReference type="Proteomes" id="UP001213681"/>
    </source>
</evidence>
<dbReference type="EMBL" id="JAPVEA010000002">
    <property type="protein sequence ID" value="KAJ5459497.1"/>
    <property type="molecule type" value="Genomic_DNA"/>
</dbReference>